<dbReference type="PANTHER" id="PTHR43884">
    <property type="entry name" value="ACYL-COA DEHYDROGENASE"/>
    <property type="match status" value="1"/>
</dbReference>
<evidence type="ECO:0000256" key="6">
    <source>
        <dbReference type="RuleBase" id="RU362125"/>
    </source>
</evidence>
<reference evidence="11" key="1">
    <citation type="submission" date="2016-10" db="EMBL/GenBank/DDBJ databases">
        <authorList>
            <person name="Varghese N."/>
            <person name="Submissions S."/>
        </authorList>
    </citation>
    <scope>NUCLEOTIDE SEQUENCE [LARGE SCALE GENOMIC DNA]</scope>
    <source>
        <strain evidence="11">NRRL B-51270</strain>
    </source>
</reference>
<dbReference type="EMBL" id="LT629736">
    <property type="protein sequence ID" value="SDT25894.1"/>
    <property type="molecule type" value="Genomic_DNA"/>
</dbReference>
<comment type="similarity">
    <text evidence="2 6">Belongs to the acyl-CoA dehydrogenase family.</text>
</comment>
<dbReference type="STRING" id="487184.SAMN05216421_3297"/>
<dbReference type="OrthoDB" id="9769473at2"/>
<dbReference type="InterPro" id="IPR009075">
    <property type="entry name" value="AcylCo_DH/oxidase_C"/>
</dbReference>
<gene>
    <name evidence="10" type="ORF">SAMN05216421_3297</name>
</gene>
<protein>
    <submittedName>
        <fullName evidence="10">Acyl-CoA dehydrogenase</fullName>
    </submittedName>
</protein>
<evidence type="ECO:0000259" key="8">
    <source>
        <dbReference type="Pfam" id="PF02770"/>
    </source>
</evidence>
<name>A0A1H1YWQ7_9GAMM</name>
<evidence type="ECO:0000256" key="2">
    <source>
        <dbReference type="ARBA" id="ARBA00009347"/>
    </source>
</evidence>
<feature type="domain" description="Acyl-CoA oxidase/dehydrogenase middle" evidence="8">
    <location>
        <begin position="137"/>
        <end position="216"/>
    </location>
</feature>
<dbReference type="GO" id="GO:0003995">
    <property type="term" value="F:acyl-CoA dehydrogenase activity"/>
    <property type="evidence" value="ECO:0007669"/>
    <property type="project" value="TreeGrafter"/>
</dbReference>
<sequence length="380" mass="41204">MAALVLNEEQQMLKDAAKRFLAESAPVSQLRSLRDNRDETGFSRELWQQMVEMGFVGTLIPEEFGGSAFGFTGMGQVFEQAGRNLSASPLLSSAVVGVSLLQLAGSDEQRQSMLPAIAEGKLLLALAVDEKPRHAPQHIETVAQERDGGYVLTGNKVFVIDGHVADTLIVAARTHVADTASEGVSLFLVDPKAEGVTLERTIMVDSRNAANVSFDHVKVGSDALLGQLDQGYTALDKVLDIANAQLAAELLGISLEAFDRTVAYMQERKQFGVVIGSFQALQHRAAHMFSELELVKSVVLKALVALDENDPEAKALVSLAKAKASEVAELVTNEAIQLHGGMGMTDEFDVGLFIKRARSVQALYGDYRYHADRFARLRGY</sequence>
<feature type="domain" description="Acyl-CoA dehydrogenase/oxidase C-terminal" evidence="7">
    <location>
        <begin position="230"/>
        <end position="372"/>
    </location>
</feature>
<evidence type="ECO:0000259" key="9">
    <source>
        <dbReference type="Pfam" id="PF02771"/>
    </source>
</evidence>
<dbReference type="InterPro" id="IPR006091">
    <property type="entry name" value="Acyl-CoA_Oxase/DH_mid-dom"/>
</dbReference>
<dbReference type="Pfam" id="PF02770">
    <property type="entry name" value="Acyl-CoA_dh_M"/>
    <property type="match status" value="1"/>
</dbReference>
<evidence type="ECO:0000256" key="1">
    <source>
        <dbReference type="ARBA" id="ARBA00001974"/>
    </source>
</evidence>
<evidence type="ECO:0000256" key="4">
    <source>
        <dbReference type="ARBA" id="ARBA00022827"/>
    </source>
</evidence>
<dbReference type="InterPro" id="IPR037069">
    <property type="entry name" value="AcylCoA_DH/ox_N_sf"/>
</dbReference>
<evidence type="ECO:0000256" key="3">
    <source>
        <dbReference type="ARBA" id="ARBA00022630"/>
    </source>
</evidence>
<feature type="domain" description="Acyl-CoA dehydrogenase/oxidase N-terminal" evidence="9">
    <location>
        <begin position="7"/>
        <end position="121"/>
    </location>
</feature>
<dbReference type="Gene3D" id="2.40.110.10">
    <property type="entry name" value="Butyryl-CoA Dehydrogenase, subunit A, domain 2"/>
    <property type="match status" value="1"/>
</dbReference>
<dbReference type="Pfam" id="PF02771">
    <property type="entry name" value="Acyl-CoA_dh_N"/>
    <property type="match status" value="1"/>
</dbReference>
<dbReference type="SUPFAM" id="SSF56645">
    <property type="entry name" value="Acyl-CoA dehydrogenase NM domain-like"/>
    <property type="match status" value="1"/>
</dbReference>
<evidence type="ECO:0000313" key="10">
    <source>
        <dbReference type="EMBL" id="SDT25894.1"/>
    </source>
</evidence>
<keyword evidence="11" id="KW-1185">Reference proteome</keyword>
<dbReference type="Gene3D" id="1.20.140.10">
    <property type="entry name" value="Butyryl-CoA Dehydrogenase, subunit A, domain 3"/>
    <property type="match status" value="1"/>
</dbReference>
<proteinExistence type="inferred from homology"/>
<accession>A0A1H1YWQ7</accession>
<dbReference type="Proteomes" id="UP000243207">
    <property type="component" value="Chromosome I"/>
</dbReference>
<evidence type="ECO:0000256" key="5">
    <source>
        <dbReference type="ARBA" id="ARBA00023002"/>
    </source>
</evidence>
<dbReference type="Gene3D" id="1.10.540.10">
    <property type="entry name" value="Acyl-CoA dehydrogenase/oxidase, N-terminal domain"/>
    <property type="match status" value="1"/>
</dbReference>
<dbReference type="InterPro" id="IPR046373">
    <property type="entry name" value="Acyl-CoA_Oxase/DH_mid-dom_sf"/>
</dbReference>
<keyword evidence="5 6" id="KW-0560">Oxidoreductase</keyword>
<dbReference type="InterPro" id="IPR009100">
    <property type="entry name" value="AcylCoA_DH/oxidase_NM_dom_sf"/>
</dbReference>
<dbReference type="AlphaFoldDB" id="A0A1H1YWQ7"/>
<dbReference type="InterPro" id="IPR013786">
    <property type="entry name" value="AcylCoA_DH/ox_N"/>
</dbReference>
<dbReference type="RefSeq" id="WP_093397044.1">
    <property type="nucleotide sequence ID" value="NZ_LT629736.1"/>
</dbReference>
<keyword evidence="4 6" id="KW-0274">FAD</keyword>
<dbReference type="SUPFAM" id="SSF47203">
    <property type="entry name" value="Acyl-CoA dehydrogenase C-terminal domain-like"/>
    <property type="match status" value="1"/>
</dbReference>
<comment type="cofactor">
    <cofactor evidence="1 6">
        <name>FAD</name>
        <dbReference type="ChEBI" id="CHEBI:57692"/>
    </cofactor>
</comment>
<dbReference type="InterPro" id="IPR036250">
    <property type="entry name" value="AcylCo_DH-like_C"/>
</dbReference>
<evidence type="ECO:0000313" key="11">
    <source>
        <dbReference type="Proteomes" id="UP000243207"/>
    </source>
</evidence>
<dbReference type="PANTHER" id="PTHR43884:SF20">
    <property type="entry name" value="ACYL-COA DEHYDROGENASE FADE28"/>
    <property type="match status" value="1"/>
</dbReference>
<dbReference type="CDD" id="cd00567">
    <property type="entry name" value="ACAD"/>
    <property type="match status" value="1"/>
</dbReference>
<keyword evidence="3 6" id="KW-0285">Flavoprotein</keyword>
<evidence type="ECO:0000259" key="7">
    <source>
        <dbReference type="Pfam" id="PF00441"/>
    </source>
</evidence>
<organism evidence="10 11">
    <name type="scientific">Halopseudomonas xinjiangensis</name>
    <dbReference type="NCBI Taxonomy" id="487184"/>
    <lineage>
        <taxon>Bacteria</taxon>
        <taxon>Pseudomonadati</taxon>
        <taxon>Pseudomonadota</taxon>
        <taxon>Gammaproteobacteria</taxon>
        <taxon>Pseudomonadales</taxon>
        <taxon>Pseudomonadaceae</taxon>
        <taxon>Halopseudomonas</taxon>
    </lineage>
</organism>
<dbReference type="Pfam" id="PF00441">
    <property type="entry name" value="Acyl-CoA_dh_1"/>
    <property type="match status" value="1"/>
</dbReference>
<dbReference type="GO" id="GO:0050660">
    <property type="term" value="F:flavin adenine dinucleotide binding"/>
    <property type="evidence" value="ECO:0007669"/>
    <property type="project" value="InterPro"/>
</dbReference>